<feature type="domain" description="GGDEF" evidence="2">
    <location>
        <begin position="98"/>
        <end position="223"/>
    </location>
</feature>
<evidence type="ECO:0000313" key="4">
    <source>
        <dbReference type="Proteomes" id="UP000192738"/>
    </source>
</evidence>
<keyword evidence="1" id="KW-0472">Membrane</keyword>
<evidence type="ECO:0000313" key="3">
    <source>
        <dbReference type="EMBL" id="SMC44322.1"/>
    </source>
</evidence>
<reference evidence="3 4" key="1">
    <citation type="submission" date="2017-04" db="EMBL/GenBank/DDBJ databases">
        <authorList>
            <person name="Afonso C.L."/>
            <person name="Miller P.J."/>
            <person name="Scott M.A."/>
            <person name="Spackman E."/>
            <person name="Goraichik I."/>
            <person name="Dimitrov K.M."/>
            <person name="Suarez D.L."/>
            <person name="Swayne D.E."/>
        </authorList>
    </citation>
    <scope>NUCLEOTIDE SEQUENCE [LARGE SCALE GENOMIC DNA]</scope>
    <source>
        <strain evidence="3 4">DSM 5090</strain>
    </source>
</reference>
<dbReference type="Pfam" id="PF00990">
    <property type="entry name" value="GGDEF"/>
    <property type="match status" value="1"/>
</dbReference>
<dbReference type="PROSITE" id="PS51257">
    <property type="entry name" value="PROKAR_LIPOPROTEIN"/>
    <property type="match status" value="1"/>
</dbReference>
<dbReference type="InterPro" id="IPR029787">
    <property type="entry name" value="Nucleotide_cyclase"/>
</dbReference>
<dbReference type="NCBIfam" id="TIGR00254">
    <property type="entry name" value="GGDEF"/>
    <property type="match status" value="1"/>
</dbReference>
<dbReference type="OrthoDB" id="9759607at2"/>
<dbReference type="RefSeq" id="WP_084574417.1">
    <property type="nucleotide sequence ID" value="NZ_CP155572.1"/>
</dbReference>
<dbReference type="EMBL" id="FWXI01000003">
    <property type="protein sequence ID" value="SMC44322.1"/>
    <property type="molecule type" value="Genomic_DNA"/>
</dbReference>
<dbReference type="STRING" id="112901.SAMN04488500_10359"/>
<dbReference type="GO" id="GO:0052621">
    <property type="term" value="F:diguanylate cyclase activity"/>
    <property type="evidence" value="ECO:0007669"/>
    <property type="project" value="TreeGrafter"/>
</dbReference>
<dbReference type="Proteomes" id="UP000192738">
    <property type="component" value="Unassembled WGS sequence"/>
</dbReference>
<feature type="transmembrane region" description="Helical" evidence="1">
    <location>
        <begin position="42"/>
        <end position="61"/>
    </location>
</feature>
<dbReference type="CDD" id="cd01949">
    <property type="entry name" value="GGDEF"/>
    <property type="match status" value="1"/>
</dbReference>
<dbReference type="Gene3D" id="3.30.70.270">
    <property type="match status" value="1"/>
</dbReference>
<dbReference type="SUPFAM" id="SSF55073">
    <property type="entry name" value="Nucleotide cyclase"/>
    <property type="match status" value="1"/>
</dbReference>
<protein>
    <submittedName>
        <fullName evidence="3">Diguanylate cyclase (GGDEF) domain-containing protein</fullName>
    </submittedName>
</protein>
<accession>A0A1W1Z7P6</accession>
<organism evidence="3 4">
    <name type="scientific">Sporomusa malonica</name>
    <dbReference type="NCBI Taxonomy" id="112901"/>
    <lineage>
        <taxon>Bacteria</taxon>
        <taxon>Bacillati</taxon>
        <taxon>Bacillota</taxon>
        <taxon>Negativicutes</taxon>
        <taxon>Selenomonadales</taxon>
        <taxon>Sporomusaceae</taxon>
        <taxon>Sporomusa</taxon>
    </lineage>
</organism>
<evidence type="ECO:0000259" key="2">
    <source>
        <dbReference type="PROSITE" id="PS50887"/>
    </source>
</evidence>
<dbReference type="PROSITE" id="PS50887">
    <property type="entry name" value="GGDEF"/>
    <property type="match status" value="1"/>
</dbReference>
<evidence type="ECO:0000256" key="1">
    <source>
        <dbReference type="SAM" id="Phobius"/>
    </source>
</evidence>
<gene>
    <name evidence="3" type="ORF">SAMN04488500_10359</name>
</gene>
<dbReference type="InterPro" id="IPR050469">
    <property type="entry name" value="Diguanylate_Cyclase"/>
</dbReference>
<keyword evidence="4" id="KW-1185">Reference proteome</keyword>
<dbReference type="PANTHER" id="PTHR45138">
    <property type="entry name" value="REGULATORY COMPONENTS OF SENSORY TRANSDUCTION SYSTEM"/>
    <property type="match status" value="1"/>
</dbReference>
<keyword evidence="1" id="KW-0812">Transmembrane</keyword>
<name>A0A1W1Z7P6_9FIRM</name>
<dbReference type="InterPro" id="IPR000160">
    <property type="entry name" value="GGDEF_dom"/>
</dbReference>
<feature type="transmembrane region" description="Helical" evidence="1">
    <location>
        <begin position="12"/>
        <end position="30"/>
    </location>
</feature>
<dbReference type="SMART" id="SM00267">
    <property type="entry name" value="GGDEF"/>
    <property type="match status" value="1"/>
</dbReference>
<proteinExistence type="predicted"/>
<dbReference type="AlphaFoldDB" id="A0A1W1Z7P6"/>
<dbReference type="PANTHER" id="PTHR45138:SF9">
    <property type="entry name" value="DIGUANYLATE CYCLASE DGCM-RELATED"/>
    <property type="match status" value="1"/>
</dbReference>
<dbReference type="InterPro" id="IPR043128">
    <property type="entry name" value="Rev_trsase/Diguanyl_cyclase"/>
</dbReference>
<sequence>MYKHRTIMLKSLPVILGILGLLFGLSCYLLEKHAISNEWHYFYWAIFFVIQAIVGIAYGLLIRKLYHFVYTDSLTQLWNRKYFFETLKQELRPPNANNDGFLCMLDMDNFKCINDTYGHQAGDDALKTLAVVLQKHTNPTDVAARLGGDEFALLLRDATQETACTTVETIRQTVNSKLAKYNSTVSIGIVSSTAATSSDKLLALADEALYQAKVHKDCIVFSK</sequence>
<keyword evidence="1" id="KW-1133">Transmembrane helix</keyword>
<dbReference type="FunFam" id="3.30.70.270:FF:000001">
    <property type="entry name" value="Diguanylate cyclase domain protein"/>
    <property type="match status" value="1"/>
</dbReference>